<keyword evidence="1" id="KW-0472">Membrane</keyword>
<gene>
    <name evidence="2" type="ORF">K3174_03175</name>
</gene>
<evidence type="ECO:0000313" key="2">
    <source>
        <dbReference type="EMBL" id="MBX7481516.1"/>
    </source>
</evidence>
<evidence type="ECO:0000256" key="1">
    <source>
        <dbReference type="SAM" id="Phobius"/>
    </source>
</evidence>
<dbReference type="RefSeq" id="WP_221555470.1">
    <property type="nucleotide sequence ID" value="NZ_JAIGNO010000002.1"/>
</dbReference>
<evidence type="ECO:0008006" key="4">
    <source>
        <dbReference type="Google" id="ProtNLM"/>
    </source>
</evidence>
<evidence type="ECO:0000313" key="3">
    <source>
        <dbReference type="Proteomes" id="UP000755104"/>
    </source>
</evidence>
<comment type="caution">
    <text evidence="2">The sequence shown here is derived from an EMBL/GenBank/DDBJ whole genome shotgun (WGS) entry which is preliminary data.</text>
</comment>
<keyword evidence="3" id="KW-1185">Reference proteome</keyword>
<feature type="transmembrane region" description="Helical" evidence="1">
    <location>
        <begin position="62"/>
        <end position="85"/>
    </location>
</feature>
<keyword evidence="1" id="KW-1133">Transmembrane helix</keyword>
<feature type="transmembrane region" description="Helical" evidence="1">
    <location>
        <begin position="137"/>
        <end position="157"/>
    </location>
</feature>
<sequence>MFDAALTALETNAAAEALRSSRYAYPLVNAAHILGLAALFGPILALDLRLLGLFSQIPVRPLALVLPRIAACGLAIASLTGLALFSVAPFDYVVHPVFPVKLALIAVATVHALALHRAHGWRDILAGSNAIPTRLRASAALSLSLWTAAILCGRLLAF</sequence>
<proteinExistence type="predicted"/>
<dbReference type="Proteomes" id="UP000755104">
    <property type="component" value="Unassembled WGS sequence"/>
</dbReference>
<feature type="transmembrane region" description="Helical" evidence="1">
    <location>
        <begin position="97"/>
        <end position="116"/>
    </location>
</feature>
<keyword evidence="1" id="KW-0812">Transmembrane</keyword>
<protein>
    <recommendedName>
        <fullName evidence="4">DUF2214 domain-containing protein</fullName>
    </recommendedName>
</protein>
<dbReference type="EMBL" id="JAIGNO010000002">
    <property type="protein sequence ID" value="MBX7481516.1"/>
    <property type="molecule type" value="Genomic_DNA"/>
</dbReference>
<accession>A0ABS7J5H8</accession>
<organism evidence="2 3">
    <name type="scientific">Qipengyuania qiaonensis</name>
    <dbReference type="NCBI Taxonomy" id="2867240"/>
    <lineage>
        <taxon>Bacteria</taxon>
        <taxon>Pseudomonadati</taxon>
        <taxon>Pseudomonadota</taxon>
        <taxon>Alphaproteobacteria</taxon>
        <taxon>Sphingomonadales</taxon>
        <taxon>Erythrobacteraceae</taxon>
        <taxon>Qipengyuania</taxon>
    </lineage>
</organism>
<feature type="transmembrane region" description="Helical" evidence="1">
    <location>
        <begin position="30"/>
        <end position="50"/>
    </location>
</feature>
<reference evidence="2 3" key="1">
    <citation type="submission" date="2021-08" db="EMBL/GenBank/DDBJ databases">
        <title>Comparative Genomics Analysis of the Genus Qipengyuania Reveals Extensive Genetic Diversity and Metabolic Versatility, Including the Description of Fifteen Novel Species.</title>
        <authorList>
            <person name="Liu Y."/>
        </authorList>
    </citation>
    <scope>NUCLEOTIDE SEQUENCE [LARGE SCALE GENOMIC DNA]</scope>
    <source>
        <strain evidence="2 3">6D47A</strain>
    </source>
</reference>
<name>A0ABS7J5H8_9SPHN</name>